<dbReference type="RefSeq" id="WP_117284368.1">
    <property type="nucleotide sequence ID" value="NZ_JAMTCE010000006.1"/>
</dbReference>
<keyword evidence="2" id="KW-1185">Reference proteome</keyword>
<gene>
    <name evidence="1" type="ORF">DMP10_06435</name>
</gene>
<dbReference type="AlphaFoldDB" id="A0A3N0ASU6"/>
<sequence>MARTTYQTYLMHSSNGTAYEKLVDIKEFPDLGSAPPTVDVTTLSDGQKMYLNDIIDPGSLEFNCNYDKEDFAKLKALEGKKNQKFAIWFGASSTGGTLTPDGNDGKYEFEGELAVWIKGGSVSASVDMGVAIAPSTEIKAAAAD</sequence>
<name>A0A3N0ASU6_9ACTN</name>
<organism evidence="1 2">
    <name type="scientific">Adlercreutzia equolifaciens subsp. celatus DSM 18785</name>
    <dbReference type="NCBI Taxonomy" id="1121021"/>
    <lineage>
        <taxon>Bacteria</taxon>
        <taxon>Bacillati</taxon>
        <taxon>Actinomycetota</taxon>
        <taxon>Coriobacteriia</taxon>
        <taxon>Eggerthellales</taxon>
        <taxon>Eggerthellaceae</taxon>
        <taxon>Adlercreutzia</taxon>
    </lineage>
</organism>
<accession>A0A3N0ASU6</accession>
<reference evidence="1 2" key="1">
    <citation type="journal article" date="2019" name="Microbiol. Resour. Announc.">
        <title>Draft Genome Sequences of Type Strains of Gordonibacter faecihominis, Paraeggerthella hongkongensis, Parvibacter caecicola,Slackia equolifaciens, Slackia faecicanis, and Slackia isoflavoniconvertens.</title>
        <authorList>
            <person name="Danylec N."/>
            <person name="Stoll D.A."/>
            <person name="Dotsch A."/>
            <person name="Huch M."/>
        </authorList>
    </citation>
    <scope>NUCLEOTIDE SEQUENCE [LARGE SCALE GENOMIC DNA]</scope>
    <source>
        <strain evidence="1 2">DSM 18785</strain>
    </source>
</reference>
<evidence type="ECO:0000313" key="2">
    <source>
        <dbReference type="Proteomes" id="UP000278327"/>
    </source>
</evidence>
<protein>
    <submittedName>
        <fullName evidence="1">Phage tail protein</fullName>
    </submittedName>
</protein>
<evidence type="ECO:0000313" key="1">
    <source>
        <dbReference type="EMBL" id="RNL37895.1"/>
    </source>
</evidence>
<dbReference type="EMBL" id="QICA01000009">
    <property type="protein sequence ID" value="RNL37895.1"/>
    <property type="molecule type" value="Genomic_DNA"/>
</dbReference>
<dbReference type="Proteomes" id="UP000278327">
    <property type="component" value="Unassembled WGS sequence"/>
</dbReference>
<proteinExistence type="predicted"/>
<dbReference type="Gene3D" id="4.10.410.40">
    <property type="match status" value="1"/>
</dbReference>
<comment type="caution">
    <text evidence="1">The sequence shown here is derived from an EMBL/GenBank/DDBJ whole genome shotgun (WGS) entry which is preliminary data.</text>
</comment>